<feature type="domain" description="CheW-like" evidence="9">
    <location>
        <begin position="405"/>
        <end position="542"/>
    </location>
</feature>
<comment type="catalytic activity">
    <reaction evidence="1">
        <text>ATP + protein L-histidine = ADP + protein N-phospho-L-histidine.</text>
        <dbReference type="EC" id="2.7.13.3"/>
    </reaction>
</comment>
<accession>A0AA96WXS6</accession>
<dbReference type="PROSITE" id="PS50894">
    <property type="entry name" value="HPT"/>
    <property type="match status" value="1"/>
</dbReference>
<evidence type="ECO:0000256" key="1">
    <source>
        <dbReference type="ARBA" id="ARBA00000085"/>
    </source>
</evidence>
<evidence type="ECO:0000256" key="3">
    <source>
        <dbReference type="ARBA" id="ARBA00022553"/>
    </source>
</evidence>
<evidence type="ECO:0000256" key="7">
    <source>
        <dbReference type="PROSITE-ProRule" id="PRU00110"/>
    </source>
</evidence>
<dbReference type="InterPro" id="IPR003594">
    <property type="entry name" value="HATPase_dom"/>
</dbReference>
<reference evidence="11" key="1">
    <citation type="journal article" date="2023" name="Plants (Basel)">
        <title>Genomic Analysis of Leptolyngbya boryana CZ1 Reveals Efficient Carbon Fixation Modules.</title>
        <authorList>
            <person name="Bai X."/>
            <person name="Wang H."/>
            <person name="Cheng W."/>
            <person name="Wang J."/>
            <person name="Ma M."/>
            <person name="Hu H."/>
            <person name="Song Z."/>
            <person name="Ma H."/>
            <person name="Fan Y."/>
            <person name="Du C."/>
            <person name="Xu J."/>
        </authorList>
    </citation>
    <scope>NUCLEOTIDE SEQUENCE</scope>
    <source>
        <strain evidence="11">CZ1</strain>
    </source>
</reference>
<dbReference type="SMART" id="SM00260">
    <property type="entry name" value="CheW"/>
    <property type="match status" value="1"/>
</dbReference>
<dbReference type="CDD" id="cd00731">
    <property type="entry name" value="CheA_reg"/>
    <property type="match status" value="1"/>
</dbReference>
<evidence type="ECO:0000259" key="9">
    <source>
        <dbReference type="PROSITE" id="PS50851"/>
    </source>
</evidence>
<dbReference type="InterPro" id="IPR051315">
    <property type="entry name" value="Bact_Chemotaxis_CheA"/>
</dbReference>
<gene>
    <name evidence="11" type="ORF">Q2T42_04830</name>
</gene>
<feature type="domain" description="CheW-like" evidence="9">
    <location>
        <begin position="558"/>
        <end position="694"/>
    </location>
</feature>
<dbReference type="InterPro" id="IPR036061">
    <property type="entry name" value="CheW-like_dom_sf"/>
</dbReference>
<dbReference type="GO" id="GO:0006935">
    <property type="term" value="P:chemotaxis"/>
    <property type="evidence" value="ECO:0007669"/>
    <property type="project" value="InterPro"/>
</dbReference>
<dbReference type="PROSITE" id="PS50109">
    <property type="entry name" value="HIS_KIN"/>
    <property type="match status" value="1"/>
</dbReference>
<feature type="modified residue" description="Phosphohistidine" evidence="7">
    <location>
        <position position="51"/>
    </location>
</feature>
<dbReference type="InterPro" id="IPR004358">
    <property type="entry name" value="Sig_transdc_His_kin-like_C"/>
</dbReference>
<dbReference type="SUPFAM" id="SSF55874">
    <property type="entry name" value="ATPase domain of HSP90 chaperone/DNA topoisomerase II/histidine kinase"/>
    <property type="match status" value="1"/>
</dbReference>
<keyword evidence="4" id="KW-0808">Transferase</keyword>
<dbReference type="EMBL" id="CP130144">
    <property type="protein sequence ID" value="WNZ47158.1"/>
    <property type="molecule type" value="Genomic_DNA"/>
</dbReference>
<dbReference type="SUPFAM" id="SSF50341">
    <property type="entry name" value="CheW-like"/>
    <property type="match status" value="2"/>
</dbReference>
<dbReference type="RefSeq" id="WP_316427974.1">
    <property type="nucleotide sequence ID" value="NZ_CP130144.1"/>
</dbReference>
<keyword evidence="5" id="KW-0418">Kinase</keyword>
<dbReference type="PRINTS" id="PR00344">
    <property type="entry name" value="BCTRLSENSOR"/>
</dbReference>
<dbReference type="SUPFAM" id="SSF47384">
    <property type="entry name" value="Homodimeric domain of signal transducing histidine kinase"/>
    <property type="match status" value="1"/>
</dbReference>
<dbReference type="PANTHER" id="PTHR43395:SF1">
    <property type="entry name" value="CHEMOTAXIS PROTEIN CHEA"/>
    <property type="match status" value="1"/>
</dbReference>
<dbReference type="InterPro" id="IPR036097">
    <property type="entry name" value="HisK_dim/P_sf"/>
</dbReference>
<feature type="domain" description="HPt" evidence="10">
    <location>
        <begin position="4"/>
        <end position="108"/>
    </location>
</feature>
<evidence type="ECO:0000256" key="2">
    <source>
        <dbReference type="ARBA" id="ARBA00012438"/>
    </source>
</evidence>
<dbReference type="GO" id="GO:0000155">
    <property type="term" value="F:phosphorelay sensor kinase activity"/>
    <property type="evidence" value="ECO:0007669"/>
    <property type="project" value="InterPro"/>
</dbReference>
<dbReference type="InterPro" id="IPR036890">
    <property type="entry name" value="HATPase_C_sf"/>
</dbReference>
<dbReference type="Gene3D" id="2.40.50.180">
    <property type="entry name" value="CheA-289, Domain 4"/>
    <property type="match status" value="1"/>
</dbReference>
<dbReference type="FunFam" id="3.30.565.10:FF:000016">
    <property type="entry name" value="Chemotaxis protein CheA, putative"/>
    <property type="match status" value="1"/>
</dbReference>
<dbReference type="InterPro" id="IPR037006">
    <property type="entry name" value="CheA-like_homodim_sf"/>
</dbReference>
<dbReference type="AlphaFoldDB" id="A0AA96WXS6"/>
<dbReference type="InterPro" id="IPR004105">
    <property type="entry name" value="CheA-like_dim"/>
</dbReference>
<evidence type="ECO:0000256" key="6">
    <source>
        <dbReference type="ARBA" id="ARBA00023012"/>
    </source>
</evidence>
<evidence type="ECO:0000256" key="4">
    <source>
        <dbReference type="ARBA" id="ARBA00022679"/>
    </source>
</evidence>
<dbReference type="GO" id="GO:0005737">
    <property type="term" value="C:cytoplasm"/>
    <property type="evidence" value="ECO:0007669"/>
    <property type="project" value="InterPro"/>
</dbReference>
<dbReference type="InterPro" id="IPR005467">
    <property type="entry name" value="His_kinase_dom"/>
</dbReference>
<keyword evidence="6" id="KW-0902">Two-component regulatory system</keyword>
<evidence type="ECO:0000259" key="8">
    <source>
        <dbReference type="PROSITE" id="PS50109"/>
    </source>
</evidence>
<dbReference type="Gene3D" id="1.20.120.160">
    <property type="entry name" value="HPT domain"/>
    <property type="match status" value="1"/>
</dbReference>
<sequence>MESLHEIDAEDLAAFLVESYEILNQFEQDVLDLERHALDPDRLNRLYRALHTIKGNCGFLPLPTLAAIAHAGETLLEGIRTAEFKMTPGVATVLLDLTDTIRQLLKTIETTKTEGTADYSRFITKLTVLYSSEHQAATRSGVLEDSDSTSLTTLDSTIRVQVDLLDQVMNLVGELVIARNRVLQLTTDSSDVALMATCRQIDLITNELQDSIMRARMQPINTLWRNLPRLVRELEIACGKEIALELEGSETELDRNIIAAIKDPLMHLVRNCIDHGIEPPEVRVAAGKSAQGSLKLRASQENGKVILEIREDGAGIDPAQLKARSQQLGLISAAQAESMRDREALDLIFIPGFSTLNEATHLSGRGVGMDVVRRNIESVNGSIEVESQVGQGTTFRLNIPLTLAIIPTLLVKSGGERFAIPQSSVQELIRIEGRDRIDQQIETLFDAPVYRLRGHILPLVNLATVLQLPMSSSDLLYFVVIDAESYRFGLIVDQIEDTQEIVVKPLSKQIKSLEVFAGATVLGDGSAALILDAVGVARYAGIQPSFNQITAAEPTPENRQLILIVLGHHNTRMGIVLTQSTRLEMIASQKIEKVGEQYLMQYRDRVVALIDLQAVLSRIPRSSHEFEESIAVVVIEREHNQVIGLIVDQILDIVEESLTVTGAAIRPGSSCYASVQGQITEMLDLDAIVKLANPYLVSDESWR</sequence>
<evidence type="ECO:0000259" key="10">
    <source>
        <dbReference type="PROSITE" id="PS50894"/>
    </source>
</evidence>
<dbReference type="PROSITE" id="PS50851">
    <property type="entry name" value="CHEW"/>
    <property type="match status" value="2"/>
</dbReference>
<dbReference type="SMART" id="SM00387">
    <property type="entry name" value="HATPase_c"/>
    <property type="match status" value="1"/>
</dbReference>
<organism evidence="11">
    <name type="scientific">Leptolyngbya boryana CZ1</name>
    <dbReference type="NCBI Taxonomy" id="3060204"/>
    <lineage>
        <taxon>Bacteria</taxon>
        <taxon>Bacillati</taxon>
        <taxon>Cyanobacteriota</taxon>
        <taxon>Cyanophyceae</taxon>
        <taxon>Leptolyngbyales</taxon>
        <taxon>Leptolyngbyaceae</taxon>
        <taxon>Leptolyngbya group</taxon>
        <taxon>Leptolyngbya</taxon>
    </lineage>
</organism>
<dbReference type="SMART" id="SM01231">
    <property type="entry name" value="H-kinase_dim"/>
    <property type="match status" value="1"/>
</dbReference>
<dbReference type="PANTHER" id="PTHR43395">
    <property type="entry name" value="SENSOR HISTIDINE KINASE CHEA"/>
    <property type="match status" value="1"/>
</dbReference>
<dbReference type="InterPro" id="IPR008207">
    <property type="entry name" value="Sig_transdc_His_kin_Hpt_dom"/>
</dbReference>
<dbReference type="Gene3D" id="2.30.30.40">
    <property type="entry name" value="SH3 Domains"/>
    <property type="match status" value="1"/>
</dbReference>
<feature type="domain" description="Histidine kinase" evidence="8">
    <location>
        <begin position="199"/>
        <end position="403"/>
    </location>
</feature>
<reference evidence="11" key="2">
    <citation type="submission" date="2023-07" db="EMBL/GenBank/DDBJ databases">
        <authorList>
            <person name="Bai X.-H."/>
            <person name="Wang H.-H."/>
            <person name="Wang J."/>
            <person name="Ma M.-Y."/>
            <person name="Hu H.-H."/>
            <person name="Song Z.-L."/>
            <person name="Ma H.-G."/>
            <person name="Fan Y."/>
            <person name="Du C.-Y."/>
            <person name="Xu J.-C."/>
        </authorList>
    </citation>
    <scope>NUCLEOTIDE SEQUENCE</scope>
    <source>
        <strain evidence="11">CZ1</strain>
    </source>
</reference>
<keyword evidence="3 7" id="KW-0597">Phosphoprotein</keyword>
<dbReference type="Pfam" id="PF01584">
    <property type="entry name" value="CheW"/>
    <property type="match status" value="2"/>
</dbReference>
<dbReference type="SUPFAM" id="SSF47226">
    <property type="entry name" value="Histidine-containing phosphotransfer domain, HPT domain"/>
    <property type="match status" value="1"/>
</dbReference>
<name>A0AA96WXS6_LEPBY</name>
<dbReference type="Pfam" id="PF02518">
    <property type="entry name" value="HATPase_c"/>
    <property type="match status" value="1"/>
</dbReference>
<evidence type="ECO:0000256" key="5">
    <source>
        <dbReference type="ARBA" id="ARBA00022777"/>
    </source>
</evidence>
<proteinExistence type="predicted"/>
<protein>
    <recommendedName>
        <fullName evidence="2">histidine kinase</fullName>
        <ecNumber evidence="2">2.7.13.3</ecNumber>
    </recommendedName>
</protein>
<dbReference type="Pfam" id="PF02895">
    <property type="entry name" value="H-kinase_dim"/>
    <property type="match status" value="1"/>
</dbReference>
<dbReference type="EC" id="2.7.13.3" evidence="2"/>
<dbReference type="Gene3D" id="3.30.565.10">
    <property type="entry name" value="Histidine kinase-like ATPase, C-terminal domain"/>
    <property type="match status" value="1"/>
</dbReference>
<dbReference type="InterPro" id="IPR002545">
    <property type="entry name" value="CheW-lke_dom"/>
</dbReference>
<dbReference type="Gene3D" id="1.10.287.560">
    <property type="entry name" value="Histidine kinase CheA-like, homodimeric domain"/>
    <property type="match status" value="1"/>
</dbReference>
<evidence type="ECO:0000313" key="11">
    <source>
        <dbReference type="EMBL" id="WNZ47158.1"/>
    </source>
</evidence>
<dbReference type="Pfam" id="PF01627">
    <property type="entry name" value="Hpt"/>
    <property type="match status" value="1"/>
</dbReference>
<dbReference type="InterPro" id="IPR036641">
    <property type="entry name" value="HPT_dom_sf"/>
</dbReference>
<dbReference type="SMART" id="SM00073">
    <property type="entry name" value="HPT"/>
    <property type="match status" value="1"/>
</dbReference>
<dbReference type="CDD" id="cd00088">
    <property type="entry name" value="HPT"/>
    <property type="match status" value="1"/>
</dbReference>